<dbReference type="PANTHER" id="PTHR22914">
    <property type="entry name" value="CHITIN SYNTHASE"/>
    <property type="match status" value="1"/>
</dbReference>
<dbReference type="GO" id="GO:0030428">
    <property type="term" value="C:cell septum"/>
    <property type="evidence" value="ECO:0007669"/>
    <property type="project" value="TreeGrafter"/>
</dbReference>
<dbReference type="InterPro" id="IPR029044">
    <property type="entry name" value="Nucleotide-diphossugar_trans"/>
</dbReference>
<dbReference type="SUPFAM" id="SSF109715">
    <property type="entry name" value="DEK C-terminal domain"/>
    <property type="match status" value="1"/>
</dbReference>
<sequence>MSMSNRFSVYSSHSAGLSSGVRPAPQSGSQVSTTTLLNALHTYYNSGQPYQLDAGTSLVVNTWLTATQTTPDGHSGGIVDRDLPVRAWEHARRRAEDGCIVLSSTHQSAPSILEPFLAALPLSTPSITFTALAALRPFLSAVTSFNPSYSLYSALSACYTFTLKGDITGLSLALSTSGINVHKGLLDIPSEPGYRAFDVFYYLLTSASTPAEREFLDLKDFSAYALLNKSGTYTPPSYLPTADDAASAEDFRAALKAIGIKGASQRGLLSVLAGLLKLGDAAGFLVDQENLEEACEEVGGLLGLDPEILLHKCSTDERGLLISGVYEALVDWVISKANEAIGNEIQAYLENGPQSSGGSGHAGQHSDDDSVSITVVDIPRPALGKAVAMRGVFDDSLGINAEMKEDGVPTPPVGHAITTETTAAVSQVEADLGITTGPAWREREYELDKRQGVLEKVSLEVEPDAFLRQLLLPVESEGITVGQRGRFDLATVLGSSRVWHHISIHPTDDLPETLTSSSAAWAAGAVSRQIRDWRLSEWANRRLKQLDFTADFDVEEFVGRYSRLGCADGKDGVENWLVERGWTNGDAVVGHQRIWMRENAWWEAETMLDLKPNESPPANPFMYGQGMLDPGVPTYGGQPIAESTSLLGSRDNLLQRQSMLAPSVGGGKSIAPSVPHMAGDYGLGSKGDEKKYDNPYDTFGGELDPEIGQPHHIEKQDMTFGRRLWVGFVWALTFWIPSFVLRYIGRMKRPDVRMAWREKVVLVLLILLFNGLVCFYIIEFGNLLCPNRDKAWNQKELGYHQAPNDFYVGIHGKVYDITKFAKLQHSDTDIETTSSNMEPFAGKILDAYFPPPLTRFCDPFVTDELVVLQYNDTTAVEYSNGKHDSGPMNQPNPKTKLHEITWYEKIFLPKIKEYYKGDLVWTKGVVAKQADADQRYWVIKDNGIYDLTDYFYSLKRSNNNKDYDFLPKSITELVKSNPGTDVTDKWPNTQEAQEAQKCLDYVFYKGRTDFRDEPKCTVNNWILLSFAVLIGVVVVVKFLAALQLGTKRRPAPQDKFVICLVPAYTEGEDALRKGLDSLTALQYDNKRKLIYVICDGMIVGGGNDRPTPKIVLDILGVDPKIDPPALPFKSIGQGSDQLNYGKVYSGLYEYEGNVVPYVVVVKVGKESEQNKSKPGNRGKRDSQIQLLSFLNRVHHRAPMSPLELEIFHQINNVIGVDPELYEYCLMVDADTSVREDSLNRLVAACANDARIAGICGETSLQNEGRSWWTMIQVYEYYISHHLSKAFESLFGSVTCLPGCFSMYRLRTADKGRPLIVSDKVVHEYAAINVDTLHKKNLLSLGEDRYLTTLMTKHFPTMLYKFLPDAYASTAVPEEWTVLLSQRRRWINSTVHNLVELAALKDLCGFCCFSMRFVVLVDLIGTVILPATCVYLGYLIYRIASHTGPFPTIAISMLAGVYGLQAIIFIVKRQWQHIGWMIIYLCAYPIYSFVLPLYSFWKQDDFSWGSTRIVIGEKGSKRVIAVEDEPFDPRSIPLQRWDDYALANNLPGRRGEYSMSQEKIYGGRYMDETAMELDDMHSNYSSVKPASTILTGFPGQGRNGNPYMPPQSPAPFGGNYPGNRHSHLSHLSRYTDLPLQGGQNTPRQMSMGNLSHLSQFHESGMNTSRHSVGLMQSTDNLLGGQRPHSRSPVGGGFQSRPQSAFDFRGSGGPDEMAITEAIRGCLAEVDLDTVTKKQVRALVEQRLQTTLTGDKRAFLDRQIDQELATAEAKAAFTASLRSVGANHETELRERARMIHENASALTKQETGLHRATEGLRKQNDQWAKVADQARDGLKEIGDVQNWAELIERDLLVVEETVRLAEEREGRRSGSDGEGEEMNGNGDVKGKGKSGWFWW</sequence>
<feature type="region of interest" description="Disordered" evidence="11">
    <location>
        <begin position="1677"/>
        <end position="1704"/>
    </location>
</feature>
<evidence type="ECO:0000256" key="2">
    <source>
        <dbReference type="ARBA" id="ARBA00012543"/>
    </source>
</evidence>
<dbReference type="PROSITE" id="PS51998">
    <property type="entry name" value="DEK_C"/>
    <property type="match status" value="1"/>
</dbReference>
<evidence type="ECO:0000256" key="7">
    <source>
        <dbReference type="ARBA" id="ARBA00022989"/>
    </source>
</evidence>
<protein>
    <recommendedName>
        <fullName evidence="2">chitin synthase</fullName>
        <ecNumber evidence="2">2.4.1.16</ecNumber>
    </recommendedName>
</protein>
<organism evidence="14 15">
    <name type="scientific">Aspergillus tanneri</name>
    <dbReference type="NCBI Taxonomy" id="1220188"/>
    <lineage>
        <taxon>Eukaryota</taxon>
        <taxon>Fungi</taxon>
        <taxon>Dikarya</taxon>
        <taxon>Ascomycota</taxon>
        <taxon>Pezizomycotina</taxon>
        <taxon>Eurotiomycetes</taxon>
        <taxon>Eurotiomycetidae</taxon>
        <taxon>Eurotiales</taxon>
        <taxon>Aspergillaceae</taxon>
        <taxon>Aspergillus</taxon>
        <taxon>Aspergillus subgen. Circumdati</taxon>
    </lineage>
</organism>
<dbReference type="Gene3D" id="1.10.10.60">
    <property type="entry name" value="Homeodomain-like"/>
    <property type="match status" value="1"/>
</dbReference>
<keyword evidence="5" id="KW-0808">Transferase</keyword>
<feature type="transmembrane region" description="Helical" evidence="12">
    <location>
        <begin position="1021"/>
        <end position="1040"/>
    </location>
</feature>
<feature type="transmembrane region" description="Helical" evidence="12">
    <location>
        <begin position="1412"/>
        <end position="1436"/>
    </location>
</feature>
<feature type="compositionally biased region" description="Basic and acidic residues" evidence="11">
    <location>
        <begin position="1860"/>
        <end position="1869"/>
    </location>
</feature>
<comment type="subcellular location">
    <subcellularLocation>
        <location evidence="1">Cell membrane</location>
        <topology evidence="1">Multi-pass membrane protein</topology>
    </subcellularLocation>
</comment>
<dbReference type="GeneID" id="54331049"/>
<dbReference type="PANTHER" id="PTHR22914:SF13">
    <property type="entry name" value="CHITIN SYNTHASE"/>
    <property type="match status" value="1"/>
</dbReference>
<dbReference type="GO" id="GO:0006031">
    <property type="term" value="P:chitin biosynthetic process"/>
    <property type="evidence" value="ECO:0007669"/>
    <property type="project" value="TreeGrafter"/>
</dbReference>
<dbReference type="InterPro" id="IPR001609">
    <property type="entry name" value="Myosin_head_motor_dom-like"/>
</dbReference>
<accession>A0A5M9MB52</accession>
<dbReference type="GO" id="GO:0005886">
    <property type="term" value="C:plasma membrane"/>
    <property type="evidence" value="ECO:0007669"/>
    <property type="project" value="UniProtKB-SubCell"/>
</dbReference>
<dbReference type="Pfam" id="PF00063">
    <property type="entry name" value="Myosin_head"/>
    <property type="match status" value="1"/>
</dbReference>
<dbReference type="InterPro" id="IPR036400">
    <property type="entry name" value="Cyt_B5-like_heme/steroid_sf"/>
</dbReference>
<evidence type="ECO:0000256" key="9">
    <source>
        <dbReference type="ARBA" id="ARBA00023180"/>
    </source>
</evidence>
<dbReference type="Proteomes" id="UP000324241">
    <property type="component" value="Unassembled WGS sequence"/>
</dbReference>
<dbReference type="SUPFAM" id="SSF55856">
    <property type="entry name" value="Cytochrome b5-like heme/steroid binding domain"/>
    <property type="match status" value="1"/>
</dbReference>
<feature type="region of interest" description="Disordered" evidence="11">
    <location>
        <begin position="1860"/>
        <end position="1893"/>
    </location>
</feature>
<keyword evidence="7 12" id="KW-1133">Transmembrane helix</keyword>
<evidence type="ECO:0000256" key="4">
    <source>
        <dbReference type="ARBA" id="ARBA00022676"/>
    </source>
</evidence>
<dbReference type="SUPFAM" id="SSF53448">
    <property type="entry name" value="Nucleotide-diphospho-sugar transferases"/>
    <property type="match status" value="1"/>
</dbReference>
<dbReference type="RefSeq" id="XP_033423509.1">
    <property type="nucleotide sequence ID" value="XM_033572957.1"/>
</dbReference>
<evidence type="ECO:0000256" key="5">
    <source>
        <dbReference type="ARBA" id="ARBA00022679"/>
    </source>
</evidence>
<evidence type="ECO:0000313" key="14">
    <source>
        <dbReference type="EMBL" id="KAA8644148.1"/>
    </source>
</evidence>
<evidence type="ECO:0000256" key="3">
    <source>
        <dbReference type="ARBA" id="ARBA00022475"/>
    </source>
</evidence>
<feature type="transmembrane region" description="Helical" evidence="12">
    <location>
        <begin position="724"/>
        <end position="744"/>
    </location>
</feature>
<name>A0A5M9MB52_9EURO</name>
<evidence type="ECO:0000256" key="10">
    <source>
        <dbReference type="ARBA" id="ARBA00049510"/>
    </source>
</evidence>
<evidence type="ECO:0000256" key="8">
    <source>
        <dbReference type="ARBA" id="ARBA00023136"/>
    </source>
</evidence>
<feature type="transmembrane region" description="Helical" evidence="12">
    <location>
        <begin position="1473"/>
        <end position="1496"/>
    </location>
</feature>
<dbReference type="GO" id="GO:0003774">
    <property type="term" value="F:cytoskeletal motor activity"/>
    <property type="evidence" value="ECO:0007669"/>
    <property type="project" value="InterPro"/>
</dbReference>
<dbReference type="SMART" id="SM00242">
    <property type="entry name" value="MYSc"/>
    <property type="match status" value="1"/>
</dbReference>
<evidence type="ECO:0000256" key="11">
    <source>
        <dbReference type="SAM" id="MobiDB-lite"/>
    </source>
</evidence>
<dbReference type="SUPFAM" id="SSF52540">
    <property type="entry name" value="P-loop containing nucleoside triphosphate hydrolases"/>
    <property type="match status" value="1"/>
</dbReference>
<dbReference type="Gene3D" id="1.10.10.820">
    <property type="match status" value="1"/>
</dbReference>
<dbReference type="EMBL" id="QUQM01000006">
    <property type="protein sequence ID" value="KAA8644148.1"/>
    <property type="molecule type" value="Genomic_DNA"/>
</dbReference>
<dbReference type="SMART" id="SM01117">
    <property type="entry name" value="Cyt-b5"/>
    <property type="match status" value="2"/>
</dbReference>
<evidence type="ECO:0000256" key="1">
    <source>
        <dbReference type="ARBA" id="ARBA00004651"/>
    </source>
</evidence>
<dbReference type="GO" id="GO:0031505">
    <property type="term" value="P:fungal-type cell wall organization"/>
    <property type="evidence" value="ECO:0007669"/>
    <property type="project" value="TreeGrafter"/>
</dbReference>
<feature type="domain" description="DEK-C" evidence="13">
    <location>
        <begin position="1707"/>
        <end position="1763"/>
    </location>
</feature>
<dbReference type="GO" id="GO:0016459">
    <property type="term" value="C:myosin complex"/>
    <property type="evidence" value="ECO:0007669"/>
    <property type="project" value="InterPro"/>
</dbReference>
<comment type="caution">
    <text evidence="14">The sequence shown here is derived from an EMBL/GenBank/DDBJ whole genome shotgun (WGS) entry which is preliminary data.</text>
</comment>
<dbReference type="InterPro" id="IPR001199">
    <property type="entry name" value="Cyt_B5-like_heme/steroid-bd"/>
</dbReference>
<gene>
    <name evidence="14" type="ORF">ATNIH1004_008347</name>
</gene>
<dbReference type="Gene3D" id="3.10.120.10">
    <property type="entry name" value="Cytochrome b5-like heme/steroid binding domain"/>
    <property type="match status" value="1"/>
</dbReference>
<proteinExistence type="predicted"/>
<feature type="transmembrane region" description="Helical" evidence="12">
    <location>
        <begin position="1448"/>
        <end position="1466"/>
    </location>
</feature>
<dbReference type="InterPro" id="IPR004835">
    <property type="entry name" value="Chitin_synth"/>
</dbReference>
<dbReference type="Pfam" id="PF08766">
    <property type="entry name" value="DEK_C"/>
    <property type="match status" value="1"/>
</dbReference>
<dbReference type="Pfam" id="PF03142">
    <property type="entry name" value="Chitin_synth_2"/>
    <property type="match status" value="1"/>
</dbReference>
<evidence type="ECO:0000313" key="15">
    <source>
        <dbReference type="Proteomes" id="UP000324241"/>
    </source>
</evidence>
<dbReference type="OrthoDB" id="370884at2759"/>
<evidence type="ECO:0000256" key="6">
    <source>
        <dbReference type="ARBA" id="ARBA00022692"/>
    </source>
</evidence>
<dbReference type="GO" id="GO:0005524">
    <property type="term" value="F:ATP binding"/>
    <property type="evidence" value="ECO:0007669"/>
    <property type="project" value="InterPro"/>
</dbReference>
<keyword evidence="3" id="KW-1003">Cell membrane</keyword>
<dbReference type="EC" id="2.4.1.16" evidence="2"/>
<dbReference type="GO" id="GO:0004100">
    <property type="term" value="F:chitin synthase activity"/>
    <property type="evidence" value="ECO:0007669"/>
    <property type="project" value="UniProtKB-EC"/>
</dbReference>
<comment type="catalytic activity">
    <reaction evidence="10">
        <text>[(1-&gt;4)-N-acetyl-beta-D-glucosaminyl](n) + UDP-N-acetyl-alpha-D-glucosamine = [(1-&gt;4)-N-acetyl-beta-D-glucosaminyl](n+1) + UDP + H(+)</text>
        <dbReference type="Rhea" id="RHEA:16637"/>
        <dbReference type="Rhea" id="RHEA-COMP:9593"/>
        <dbReference type="Rhea" id="RHEA-COMP:9595"/>
        <dbReference type="ChEBI" id="CHEBI:15378"/>
        <dbReference type="ChEBI" id="CHEBI:17029"/>
        <dbReference type="ChEBI" id="CHEBI:57705"/>
        <dbReference type="ChEBI" id="CHEBI:58223"/>
        <dbReference type="EC" id="2.4.1.16"/>
    </reaction>
    <physiologicalReaction direction="left-to-right" evidence="10">
        <dbReference type="Rhea" id="RHEA:16638"/>
    </physiologicalReaction>
</comment>
<keyword evidence="9" id="KW-0325">Glycoprotein</keyword>
<evidence type="ECO:0000259" key="13">
    <source>
        <dbReference type="PROSITE" id="PS51998"/>
    </source>
</evidence>
<reference evidence="14 15" key="1">
    <citation type="submission" date="2019-08" db="EMBL/GenBank/DDBJ databases">
        <title>The genome sequence of a newly discovered highly antifungal drug resistant Aspergillus species, Aspergillus tanneri NIH 1004.</title>
        <authorList>
            <person name="Mounaud S."/>
            <person name="Singh I."/>
            <person name="Joardar V."/>
            <person name="Pakala S."/>
            <person name="Pakala S."/>
            <person name="Venepally P."/>
            <person name="Chung J.K."/>
            <person name="Losada L."/>
            <person name="Nierman W.C."/>
        </authorList>
    </citation>
    <scope>NUCLEOTIDE SEQUENCE [LARGE SCALE GENOMIC DNA]</scope>
    <source>
        <strain evidence="14 15">NIH1004</strain>
    </source>
</reference>
<keyword evidence="6 12" id="KW-0812">Transmembrane</keyword>
<dbReference type="InterPro" id="IPR027417">
    <property type="entry name" value="P-loop_NTPase"/>
</dbReference>
<dbReference type="VEuPathDB" id="FungiDB:EYZ11_001712"/>
<dbReference type="FunFam" id="1.10.10.820:FF:000010">
    <property type="entry name" value="Chitin synthase 6"/>
    <property type="match status" value="1"/>
</dbReference>
<keyword evidence="8 12" id="KW-0472">Membrane</keyword>
<evidence type="ECO:0000256" key="12">
    <source>
        <dbReference type="SAM" id="Phobius"/>
    </source>
</evidence>
<feature type="transmembrane region" description="Helical" evidence="12">
    <location>
        <begin position="760"/>
        <end position="778"/>
    </location>
</feature>
<dbReference type="InterPro" id="IPR014876">
    <property type="entry name" value="DEK_C"/>
</dbReference>
<keyword evidence="4" id="KW-0328">Glycosyltransferase</keyword>
<dbReference type="VEuPathDB" id="FungiDB:EYZ11_001728"/>